<dbReference type="GO" id="GO:0005774">
    <property type="term" value="C:vacuolar membrane"/>
    <property type="evidence" value="ECO:0007669"/>
    <property type="project" value="TreeGrafter"/>
</dbReference>
<feature type="transmembrane region" description="Helical" evidence="5">
    <location>
        <begin position="227"/>
        <end position="246"/>
    </location>
</feature>
<protein>
    <submittedName>
        <fullName evidence="9">Amino acid transporter transmembrane domain-containing protein</fullName>
    </submittedName>
</protein>
<organism evidence="8 9">
    <name type="scientific">Acrobeloides nanus</name>
    <dbReference type="NCBI Taxonomy" id="290746"/>
    <lineage>
        <taxon>Eukaryota</taxon>
        <taxon>Metazoa</taxon>
        <taxon>Ecdysozoa</taxon>
        <taxon>Nematoda</taxon>
        <taxon>Chromadorea</taxon>
        <taxon>Rhabditida</taxon>
        <taxon>Tylenchina</taxon>
        <taxon>Cephalobomorpha</taxon>
        <taxon>Cephaloboidea</taxon>
        <taxon>Cephalobidae</taxon>
        <taxon>Acrobeloides</taxon>
    </lineage>
</organism>
<keyword evidence="6" id="KW-0732">Signal</keyword>
<evidence type="ECO:0000256" key="6">
    <source>
        <dbReference type="SAM" id="SignalP"/>
    </source>
</evidence>
<keyword evidence="3 5" id="KW-1133">Transmembrane helix</keyword>
<keyword evidence="2 5" id="KW-0812">Transmembrane</keyword>
<evidence type="ECO:0000313" key="8">
    <source>
        <dbReference type="Proteomes" id="UP000887540"/>
    </source>
</evidence>
<feature type="transmembrane region" description="Helical" evidence="5">
    <location>
        <begin position="156"/>
        <end position="179"/>
    </location>
</feature>
<feature type="domain" description="Amino acid transporter transmembrane" evidence="7">
    <location>
        <begin position="20"/>
        <end position="219"/>
    </location>
</feature>
<evidence type="ECO:0000256" key="1">
    <source>
        <dbReference type="ARBA" id="ARBA00004141"/>
    </source>
</evidence>
<reference evidence="9" key="1">
    <citation type="submission" date="2022-11" db="UniProtKB">
        <authorList>
            <consortium name="WormBaseParasite"/>
        </authorList>
    </citation>
    <scope>IDENTIFICATION</scope>
</reference>
<evidence type="ECO:0000259" key="7">
    <source>
        <dbReference type="Pfam" id="PF01490"/>
    </source>
</evidence>
<evidence type="ECO:0000256" key="5">
    <source>
        <dbReference type="SAM" id="Phobius"/>
    </source>
</evidence>
<dbReference type="PANTHER" id="PTHR22950:SF217">
    <property type="entry name" value="AMINO ACID TRANSPORTER TRANSMEMBRANE DOMAIN-CONTAINING PROTEIN"/>
    <property type="match status" value="1"/>
</dbReference>
<dbReference type="InterPro" id="IPR013057">
    <property type="entry name" value="AA_transpt_TM"/>
</dbReference>
<dbReference type="GO" id="GO:0015179">
    <property type="term" value="F:L-amino acid transmembrane transporter activity"/>
    <property type="evidence" value="ECO:0007669"/>
    <property type="project" value="TreeGrafter"/>
</dbReference>
<proteinExistence type="predicted"/>
<dbReference type="Proteomes" id="UP000887540">
    <property type="component" value="Unplaced"/>
</dbReference>
<evidence type="ECO:0000256" key="3">
    <source>
        <dbReference type="ARBA" id="ARBA00022989"/>
    </source>
</evidence>
<evidence type="ECO:0000256" key="2">
    <source>
        <dbReference type="ARBA" id="ARBA00022692"/>
    </source>
</evidence>
<feature type="transmembrane region" description="Helical" evidence="5">
    <location>
        <begin position="185"/>
        <end position="215"/>
    </location>
</feature>
<evidence type="ECO:0000313" key="9">
    <source>
        <dbReference type="WBParaSite" id="ACRNAN_scaffold5999.g13045.t1"/>
    </source>
</evidence>
<dbReference type="WBParaSite" id="ACRNAN_scaffold5999.g13045.t1">
    <property type="protein sequence ID" value="ACRNAN_scaffold5999.g13045.t1"/>
    <property type="gene ID" value="ACRNAN_scaffold5999.g13045"/>
</dbReference>
<feature type="transmembrane region" description="Helical" evidence="5">
    <location>
        <begin position="29"/>
        <end position="47"/>
    </location>
</feature>
<feature type="transmembrane region" description="Helical" evidence="5">
    <location>
        <begin position="67"/>
        <end position="93"/>
    </location>
</feature>
<dbReference type="AlphaFoldDB" id="A0A914E6C8"/>
<dbReference type="PANTHER" id="PTHR22950">
    <property type="entry name" value="AMINO ACID TRANSPORTER"/>
    <property type="match status" value="1"/>
</dbReference>
<accession>A0A914E6C8</accession>
<keyword evidence="4 5" id="KW-0472">Membrane</keyword>
<dbReference type="Pfam" id="PF01490">
    <property type="entry name" value="Aa_trans"/>
    <property type="match status" value="1"/>
</dbReference>
<comment type="subcellular location">
    <subcellularLocation>
        <location evidence="1">Membrane</location>
        <topology evidence="1">Multi-pass membrane protein</topology>
    </subcellularLocation>
</comment>
<name>A0A914E6C8_9BILA</name>
<feature type="transmembrane region" description="Helical" evidence="5">
    <location>
        <begin position="113"/>
        <end position="136"/>
    </location>
</feature>
<evidence type="ECO:0000256" key="4">
    <source>
        <dbReference type="ARBA" id="ARBA00023136"/>
    </source>
</evidence>
<keyword evidence="8" id="KW-1185">Reference proteome</keyword>
<feature type="signal peptide" evidence="6">
    <location>
        <begin position="1"/>
        <end position="23"/>
    </location>
</feature>
<sequence>MGNILMIMSFIFILQYLIRCSHSLNDLPWIADFSGVTSAFGSIIYAFEGQAMVLPLENKLKHPEDMVGPVGVLSTGMSLVTIAYAAISFYGYNTFGNDVKGSIALNLPNQPEFILVGAMLLLIVYMGFALQAYVIVDMLWPSIQKKLIKSHISSRYHVLFEYLFRVALVTLAILIAISIPNLSLIISLVGVTSGMLLAFVLPATFDIITFMPMYLEDNKVPRSKPTFLLMSPNFMIPEILPSEIFMLNYVYFSMAEKREFAPYEDYFTEFFQLFRLQFFALLIMFV</sequence>
<feature type="chain" id="PRO_5037263701" evidence="6">
    <location>
        <begin position="24"/>
        <end position="286"/>
    </location>
</feature>